<organism evidence="2">
    <name type="scientific">uncultured Phycisphaerae bacterium</name>
    <dbReference type="NCBI Taxonomy" id="904963"/>
    <lineage>
        <taxon>Bacteria</taxon>
        <taxon>Pseudomonadati</taxon>
        <taxon>Planctomycetota</taxon>
        <taxon>Phycisphaerae</taxon>
        <taxon>environmental samples</taxon>
    </lineage>
</organism>
<evidence type="ECO:0000313" key="2">
    <source>
        <dbReference type="EMBL" id="CAA9390839.1"/>
    </source>
</evidence>
<gene>
    <name evidence="2" type="ORF">AVDCRST_MAG64-1175</name>
</gene>
<name>A0A6J4NL36_9BACT</name>
<reference evidence="2" key="1">
    <citation type="submission" date="2020-02" db="EMBL/GenBank/DDBJ databases">
        <authorList>
            <person name="Meier V. D."/>
        </authorList>
    </citation>
    <scope>NUCLEOTIDE SEQUENCE</scope>
    <source>
        <strain evidence="2">AVDCRST_MAG64</strain>
    </source>
</reference>
<dbReference type="AlphaFoldDB" id="A0A6J4NL36"/>
<feature type="compositionally biased region" description="Gly residues" evidence="1">
    <location>
        <begin position="23"/>
        <end position="36"/>
    </location>
</feature>
<accession>A0A6J4NL36</accession>
<feature type="region of interest" description="Disordered" evidence="1">
    <location>
        <begin position="1"/>
        <end position="61"/>
    </location>
</feature>
<protein>
    <submittedName>
        <fullName evidence="2">Uncharacterized protein</fullName>
    </submittedName>
</protein>
<feature type="compositionally biased region" description="Low complexity" evidence="1">
    <location>
        <begin position="37"/>
        <end position="46"/>
    </location>
</feature>
<evidence type="ECO:0000256" key="1">
    <source>
        <dbReference type="SAM" id="MobiDB-lite"/>
    </source>
</evidence>
<feature type="non-terminal residue" evidence="2">
    <location>
        <position position="1"/>
    </location>
</feature>
<sequence length="61" mass="5592">GVGDSGSNPDDEQVGSGTTRCGGEVGGGFGGGGGGEATMAAGRTGASPFSNVVIGGSDEED</sequence>
<proteinExistence type="predicted"/>
<dbReference type="EMBL" id="CADCUQ010000273">
    <property type="protein sequence ID" value="CAA9390839.1"/>
    <property type="molecule type" value="Genomic_DNA"/>
</dbReference>